<organism evidence="1">
    <name type="scientific">Aplanochytrium stocchinoi</name>
    <dbReference type="NCBI Taxonomy" id="215587"/>
    <lineage>
        <taxon>Eukaryota</taxon>
        <taxon>Sar</taxon>
        <taxon>Stramenopiles</taxon>
        <taxon>Bigyra</taxon>
        <taxon>Labyrinthulomycetes</taxon>
        <taxon>Thraustochytrida</taxon>
        <taxon>Thraustochytriidae</taxon>
        <taxon>Aplanochytrium</taxon>
    </lineage>
</organism>
<protein>
    <recommendedName>
        <fullName evidence="2">N-formylglutamate amidohydrolase</fullName>
    </recommendedName>
</protein>
<gene>
    <name evidence="1" type="ORF">ASTO00021_LOCUS14304</name>
</gene>
<evidence type="ECO:0008006" key="2">
    <source>
        <dbReference type="Google" id="ProtNLM"/>
    </source>
</evidence>
<name>A0A7S3PMG8_9STRA</name>
<sequence>MNDIVFSASDLVVHELGKSPLILCAPHDGTEKPDGIPTRKMGYKIRDVFTGDIVWGIHDTLVDKSELSQLDLPGKKKHIKSKPHVIMLKLHRCKVDVNRKRENATDNNSPEAVAVWDVYHSAIQNSIDLALRDFGYAVLLDIHGQSHRNEIELGYLLDKTHLRCVNTEQFSTLCKSSSLHSMLGLGLRPAELSEIIRGPGSFGTLLCAKGYPTIPSVDYPHPCKSSNDHKCTKECKFYSGGYTVRRYSSTAGVCCIQIETPSCERWDGREPLEDSLTSISRAIARTYKEFIELHFSKM</sequence>
<reference evidence="1" key="1">
    <citation type="submission" date="2021-01" db="EMBL/GenBank/DDBJ databases">
        <authorList>
            <person name="Corre E."/>
            <person name="Pelletier E."/>
            <person name="Niang G."/>
            <person name="Scheremetjew M."/>
            <person name="Finn R."/>
            <person name="Kale V."/>
            <person name="Holt S."/>
            <person name="Cochrane G."/>
            <person name="Meng A."/>
            <person name="Brown T."/>
            <person name="Cohen L."/>
        </authorList>
    </citation>
    <scope>NUCLEOTIDE SEQUENCE</scope>
    <source>
        <strain evidence="1">GSBS06</strain>
    </source>
</reference>
<accession>A0A7S3PMG8</accession>
<dbReference type="AlphaFoldDB" id="A0A7S3PMG8"/>
<proteinExistence type="predicted"/>
<evidence type="ECO:0000313" key="1">
    <source>
        <dbReference type="EMBL" id="CAE0444253.1"/>
    </source>
</evidence>
<dbReference type="Gene3D" id="3.40.630.40">
    <property type="entry name" value="Zn-dependent exopeptidases"/>
    <property type="match status" value="1"/>
</dbReference>
<dbReference type="EMBL" id="HBIN01018755">
    <property type="protein sequence ID" value="CAE0444253.1"/>
    <property type="molecule type" value="Transcribed_RNA"/>
</dbReference>
<dbReference type="SUPFAM" id="SSF53187">
    <property type="entry name" value="Zn-dependent exopeptidases"/>
    <property type="match status" value="1"/>
</dbReference>